<dbReference type="PANTHER" id="PTHR43179:SF12">
    <property type="entry name" value="GALACTOFURANOSYLTRANSFERASE GLFT2"/>
    <property type="match status" value="1"/>
</dbReference>
<proteinExistence type="inferred from homology"/>
<evidence type="ECO:0000256" key="3">
    <source>
        <dbReference type="ARBA" id="ARBA00022679"/>
    </source>
</evidence>
<evidence type="ECO:0000259" key="4">
    <source>
        <dbReference type="Pfam" id="PF00535"/>
    </source>
</evidence>
<dbReference type="InterPro" id="IPR029044">
    <property type="entry name" value="Nucleotide-diphossugar_trans"/>
</dbReference>
<dbReference type="GO" id="GO:0016757">
    <property type="term" value="F:glycosyltransferase activity"/>
    <property type="evidence" value="ECO:0007669"/>
    <property type="project" value="UniProtKB-KW"/>
</dbReference>
<evidence type="ECO:0000313" key="5">
    <source>
        <dbReference type="EMBL" id="PVA05222.1"/>
    </source>
</evidence>
<dbReference type="Pfam" id="PF00535">
    <property type="entry name" value="Glycos_transf_2"/>
    <property type="match status" value="1"/>
</dbReference>
<dbReference type="SUPFAM" id="SSF53448">
    <property type="entry name" value="Nucleotide-diphospho-sugar transferases"/>
    <property type="match status" value="1"/>
</dbReference>
<dbReference type="EMBL" id="QCYG01000014">
    <property type="protein sequence ID" value="PVA05222.1"/>
    <property type="molecule type" value="Genomic_DNA"/>
</dbReference>
<evidence type="ECO:0000256" key="1">
    <source>
        <dbReference type="ARBA" id="ARBA00006739"/>
    </source>
</evidence>
<dbReference type="InterPro" id="IPR001173">
    <property type="entry name" value="Glyco_trans_2-like"/>
</dbReference>
<organism evidence="5 6">
    <name type="scientific">Thalassorhabdomicrobium marinisediminis</name>
    <dbReference type="NCBI Taxonomy" id="2170577"/>
    <lineage>
        <taxon>Bacteria</taxon>
        <taxon>Pseudomonadati</taxon>
        <taxon>Pseudomonadota</taxon>
        <taxon>Alphaproteobacteria</taxon>
        <taxon>Rhodobacterales</taxon>
        <taxon>Paracoccaceae</taxon>
        <taxon>Thalassorhabdomicrobium</taxon>
    </lineage>
</organism>
<gene>
    <name evidence="5" type="ORF">DC363_16430</name>
</gene>
<comment type="similarity">
    <text evidence="1">Belongs to the glycosyltransferase 2 family.</text>
</comment>
<accession>A0A2T7FSV9</accession>
<comment type="caution">
    <text evidence="5">The sequence shown here is derived from an EMBL/GenBank/DDBJ whole genome shotgun (WGS) entry which is preliminary data.</text>
</comment>
<dbReference type="Gene3D" id="3.90.550.10">
    <property type="entry name" value="Spore Coat Polysaccharide Biosynthesis Protein SpsA, Chain A"/>
    <property type="match status" value="1"/>
</dbReference>
<reference evidence="5 6" key="1">
    <citation type="submission" date="2018-04" db="EMBL/GenBank/DDBJ databases">
        <title>Pelagivirga bohaiensis gen. nov., sp. nov., a bacterium isolated from the Bohai Sea.</title>
        <authorList>
            <person name="Ji X."/>
        </authorList>
    </citation>
    <scope>NUCLEOTIDE SEQUENCE [LARGE SCALE GENOMIC DNA]</scope>
    <source>
        <strain evidence="5 6">BH-SD16</strain>
    </source>
</reference>
<dbReference type="AlphaFoldDB" id="A0A2T7FSV9"/>
<dbReference type="Proteomes" id="UP000244817">
    <property type="component" value="Unassembled WGS sequence"/>
</dbReference>
<dbReference type="Gene3D" id="3.40.50.2000">
    <property type="entry name" value="Glycogen Phosphorylase B"/>
    <property type="match status" value="1"/>
</dbReference>
<dbReference type="PANTHER" id="PTHR43179">
    <property type="entry name" value="RHAMNOSYLTRANSFERASE WBBL"/>
    <property type="match status" value="1"/>
</dbReference>
<keyword evidence="6" id="KW-1185">Reference proteome</keyword>
<keyword evidence="2" id="KW-0328">Glycosyltransferase</keyword>
<evidence type="ECO:0000256" key="2">
    <source>
        <dbReference type="ARBA" id="ARBA00022676"/>
    </source>
</evidence>
<feature type="domain" description="Glycosyltransferase 2-like" evidence="4">
    <location>
        <begin position="208"/>
        <end position="336"/>
    </location>
</feature>
<protein>
    <submittedName>
        <fullName evidence="5">Glycosyl transferase</fullName>
    </submittedName>
</protein>
<dbReference type="OrthoDB" id="9771846at2"/>
<sequence>MRQLRQVFARYVDRKIRMVGQGTPLMQPDGTSVGHVDRVELRDGRLWLVGWADAKRVLVSQNGLQAEVRPDLVRDDVLQANGRIRTPRPGFLVSLPYRAGPVALALEMGSDVQVFSLPALQMAKVRKERRRHLGPFLMRVLWALPLAIRYKLCRSPVHKVVLRQQIKRRLDLNGDEIAPTSNLNTGLFVKAEASQADLERDVMQTGITIILPVYNALDLVQECLARVVQHTDLDWHLVVIEDCSTDTTVRPWLADWVQQTNANAPGRITLIENPENRGFIGSVNSGFNVALERGNPVVLLNSDAFVPVGWASRLIRPLLSEPDAASVTPMSNDAEIFGAPLMCVPVALSLGEADVIDKTAATFTRTASFAEAPTGVGFCMAMHIDYLRRYPQFDIAFGRGYGEEVDWCQKVRADGGRHLGLASLYVEHRGGQSFGNAEKLKNIAAASKLVTNRYETYDADVQDFVRHDPLHTPRLALALAWAAARTAGQGLRLPVYMAHDMGGGAELYLQQRIADDLAEVDQPDAAVILRMGGPRRFQLEVYSLGGVTAGGTDDFSLVKRLLEPALSLHLVYSNGVGDPDPVALPGFLLDMKRGAQDSLEVLMHDFFPLSPSFNLLNAHNRFEGVPDASIRSPVHEVRRPDGTLIKLAEWRAAWGALLNAADEVRVFSNDGAAHVKAAYPEITPTVVPHTMSDLPARIPDPQGRGAVIGVLGNIGLPKGAPVLKDMGEQVEKGGLVLIGNIDPAYNPGPNVIVHGEYTLAELETLARKYGISCWLIPSICPETFSYTTQECLATGLPVWCFDLGAQAEAVSRAVANGGRGGILPLEWVGQPRKVVERLTKPAIEST</sequence>
<dbReference type="CDD" id="cd00761">
    <property type="entry name" value="Glyco_tranf_GTA_type"/>
    <property type="match status" value="1"/>
</dbReference>
<dbReference type="SUPFAM" id="SSF53756">
    <property type="entry name" value="UDP-Glycosyltransferase/glycogen phosphorylase"/>
    <property type="match status" value="1"/>
</dbReference>
<name>A0A2T7FSV9_9RHOB</name>
<keyword evidence="3 5" id="KW-0808">Transferase</keyword>
<evidence type="ECO:0000313" key="6">
    <source>
        <dbReference type="Proteomes" id="UP000244817"/>
    </source>
</evidence>